<dbReference type="Proteomes" id="UP000298050">
    <property type="component" value="Unassembled WGS sequence"/>
</dbReference>
<dbReference type="InterPro" id="IPR029044">
    <property type="entry name" value="Nucleotide-diphossugar_trans"/>
</dbReference>
<reference evidence="1 2" key="1">
    <citation type="submission" date="2019-04" db="EMBL/GenBank/DDBJ databases">
        <title>Taxonomy of novel Haliea sp. from mangrove soil of West Coast of India.</title>
        <authorList>
            <person name="Verma A."/>
            <person name="Kumar P."/>
            <person name="Krishnamurthi S."/>
        </authorList>
    </citation>
    <scope>NUCLEOTIDE SEQUENCE [LARGE SCALE GENOMIC DNA]</scope>
    <source>
        <strain evidence="1 2">SAOS-164</strain>
    </source>
</reference>
<proteinExistence type="predicted"/>
<sequence>MTLPALTTALAQPRSDYLVFSSVGDQAQVNTWLKGRRNFDLWTCYYGEGENPYREISDYSLSRRGGKFPNLHFIYQHWRELLAHYRAVFVLDDDIALSGRQIARLFGLLEGHDLWVLQPAFDSRGKVSHEITREQPLSFLRYTNFVEVTCPLFRREKLDAFMEVYDPSVVGWGVDFWFAHHLGAQREGRMAIVDAVPCINPRNAQKGGQRTIDTLQDTPTRIAHWRRVQEALGIELEEQREFAAIRNHWNPAALGRAVVVSLRRRLRRWRERRANEHR</sequence>
<evidence type="ECO:0000313" key="1">
    <source>
        <dbReference type="EMBL" id="TGD72319.1"/>
    </source>
</evidence>
<dbReference type="SUPFAM" id="SSF53448">
    <property type="entry name" value="Nucleotide-diphospho-sugar transferases"/>
    <property type="match status" value="1"/>
</dbReference>
<evidence type="ECO:0008006" key="3">
    <source>
        <dbReference type="Google" id="ProtNLM"/>
    </source>
</evidence>
<keyword evidence="2" id="KW-1185">Reference proteome</keyword>
<dbReference type="OrthoDB" id="2938920at2"/>
<name>A0A4Z0LYF3_9GAMM</name>
<evidence type="ECO:0000313" key="2">
    <source>
        <dbReference type="Proteomes" id="UP000298050"/>
    </source>
</evidence>
<accession>A0A4Z0LYF3</accession>
<dbReference type="EMBL" id="SRLE01000010">
    <property type="protein sequence ID" value="TGD72319.1"/>
    <property type="molecule type" value="Genomic_DNA"/>
</dbReference>
<dbReference type="AlphaFoldDB" id="A0A4Z0LYF3"/>
<comment type="caution">
    <text evidence="1">The sequence shown here is derived from an EMBL/GenBank/DDBJ whole genome shotgun (WGS) entry which is preliminary data.</text>
</comment>
<gene>
    <name evidence="1" type="ORF">E4634_15250</name>
</gene>
<protein>
    <recommendedName>
        <fullName evidence="3">Glycosyltransferase family 2 protein</fullName>
    </recommendedName>
</protein>
<organism evidence="1 2">
    <name type="scientific">Mangrovimicrobium sediminis</name>
    <dbReference type="NCBI Taxonomy" id="2562682"/>
    <lineage>
        <taxon>Bacteria</taxon>
        <taxon>Pseudomonadati</taxon>
        <taxon>Pseudomonadota</taxon>
        <taxon>Gammaproteobacteria</taxon>
        <taxon>Cellvibrionales</taxon>
        <taxon>Halieaceae</taxon>
        <taxon>Mangrovimicrobium</taxon>
    </lineage>
</organism>
<dbReference type="RefSeq" id="WP_135445437.1">
    <property type="nucleotide sequence ID" value="NZ_SRLE01000010.1"/>
</dbReference>